<protein>
    <submittedName>
        <fullName evidence="1">Uncharacterized protein</fullName>
    </submittedName>
</protein>
<dbReference type="RefSeq" id="WP_011939305.1">
    <property type="nucleotide sequence ID" value="NC_009483.1"/>
</dbReference>
<sequence length="219" mass="24795">MRNISMKTVCIGFLITLAVNGLVLAQDHLEEFVTAQNRFEHGLRGSKSDNERAAEQFKSLSEQEQGNPLFLAYYGSTFTIRSRDAFMPWNKLKLGEQGLDIIDKALRMLAPEHDKVMMRGVPVSLETRLVAVSTFLKVPDKYFHRFDAGRSLLTETMKSRLFQVAPPQIQARFHFQAASVAQKEQKNAEEACQLKRVLELDPQGRDADAARARLKELGL</sequence>
<dbReference type="HOGENOM" id="CLU_089271_0_0_7"/>
<dbReference type="Proteomes" id="UP000006695">
    <property type="component" value="Chromosome"/>
</dbReference>
<proteinExistence type="predicted"/>
<accession>A5G497</accession>
<dbReference type="OrthoDB" id="5916568at2"/>
<dbReference type="AlphaFoldDB" id="A5G497"/>
<keyword evidence="2" id="KW-1185">Reference proteome</keyword>
<evidence type="ECO:0000313" key="1">
    <source>
        <dbReference type="EMBL" id="ABQ26615.1"/>
    </source>
</evidence>
<name>A5G497_GEOUR</name>
<dbReference type="STRING" id="351605.Gura_2436"/>
<dbReference type="KEGG" id="gur:Gura_2436"/>
<gene>
    <name evidence="1" type="ordered locus">Gura_2436</name>
</gene>
<reference evidence="1 2" key="1">
    <citation type="submission" date="2007-05" db="EMBL/GenBank/DDBJ databases">
        <title>Complete sequence of Geobacter uraniireducens Rf4.</title>
        <authorList>
            <consortium name="US DOE Joint Genome Institute"/>
            <person name="Copeland A."/>
            <person name="Lucas S."/>
            <person name="Lapidus A."/>
            <person name="Barry K."/>
            <person name="Detter J.C."/>
            <person name="Glavina del Rio T."/>
            <person name="Hammon N."/>
            <person name="Israni S."/>
            <person name="Dalin E."/>
            <person name="Tice H."/>
            <person name="Pitluck S."/>
            <person name="Chertkov O."/>
            <person name="Brettin T."/>
            <person name="Bruce D."/>
            <person name="Han C."/>
            <person name="Schmutz J."/>
            <person name="Larimer F."/>
            <person name="Land M."/>
            <person name="Hauser L."/>
            <person name="Kyrpides N."/>
            <person name="Mikhailova N."/>
            <person name="Shelobolina E."/>
            <person name="Aklujkar M."/>
            <person name="Lovley D."/>
            <person name="Richardson P."/>
        </authorList>
    </citation>
    <scope>NUCLEOTIDE SEQUENCE [LARGE SCALE GENOMIC DNA]</scope>
    <source>
        <strain evidence="1 2">Rf4</strain>
    </source>
</reference>
<organism evidence="1 2">
    <name type="scientific">Geotalea uraniireducens (strain Rf4)</name>
    <name type="common">Geobacter uraniireducens</name>
    <dbReference type="NCBI Taxonomy" id="351605"/>
    <lineage>
        <taxon>Bacteria</taxon>
        <taxon>Pseudomonadati</taxon>
        <taxon>Thermodesulfobacteriota</taxon>
        <taxon>Desulfuromonadia</taxon>
        <taxon>Geobacterales</taxon>
        <taxon>Geobacteraceae</taxon>
        <taxon>Geotalea</taxon>
    </lineage>
</organism>
<dbReference type="EMBL" id="CP000698">
    <property type="protein sequence ID" value="ABQ26615.1"/>
    <property type="molecule type" value="Genomic_DNA"/>
</dbReference>
<evidence type="ECO:0000313" key="2">
    <source>
        <dbReference type="Proteomes" id="UP000006695"/>
    </source>
</evidence>